<accession>A0ABX9IFR6</accession>
<dbReference type="Proteomes" id="UP000256491">
    <property type="component" value="Unassembled WGS sequence"/>
</dbReference>
<sequence length="417" mass="44870">MINLVYILNYPKENFHPNFSEGYKVLCSLVNSFSVFTSPGTIIFPNLYLPGCAFPLKANSFYNTAKISFPIFDLYFNKPTHNNQNILLMRKNLSLLGLVFVSILHAQVGIHTSNPQNTFHVDGAKDNPATGAPSSTQQANDVIVTSSGSTGIGTITPDPSAMLEVNSPNKGILPPRVVLTSANMQLSANPNATGLLVYNTSSTPLKTGYYFWDGIQWQKLDSTTDNSGVNATVETKAVMGPLTATTDNGRAGYAIVVTTPDGRFSVRCFIPSGSLFADVNLQIRNNDIPTVDIISNGHYLWSGAGGYQQNQLRLPSAAWAGDNATTSQALIDATTGARIQTALTNPYWGDPGVYASGVPEQRLYSWTTTDGNDKVFYKMYFMMGSSTPASAGNATTCPGGICNTTKAFFTIDQVKAP</sequence>
<evidence type="ECO:0000256" key="1">
    <source>
        <dbReference type="SAM" id="MobiDB-lite"/>
    </source>
</evidence>
<proteinExistence type="predicted"/>
<keyword evidence="3" id="KW-1185">Reference proteome</keyword>
<evidence type="ECO:0000313" key="3">
    <source>
        <dbReference type="Proteomes" id="UP000256491"/>
    </source>
</evidence>
<name>A0ABX9IFR6_9FLAO</name>
<protein>
    <submittedName>
        <fullName evidence="2">Uncharacterized protein</fullName>
    </submittedName>
</protein>
<organism evidence="2 3">
    <name type="scientific">Chryseobacterium rhizosphaerae</name>
    <dbReference type="NCBI Taxonomy" id="395937"/>
    <lineage>
        <taxon>Bacteria</taxon>
        <taxon>Pseudomonadati</taxon>
        <taxon>Bacteroidota</taxon>
        <taxon>Flavobacteriia</taxon>
        <taxon>Flavobacteriales</taxon>
        <taxon>Weeksellaceae</taxon>
        <taxon>Chryseobacterium group</taxon>
        <taxon>Chryseobacterium</taxon>
    </lineage>
</organism>
<feature type="region of interest" description="Disordered" evidence="1">
    <location>
        <begin position="119"/>
        <end position="138"/>
    </location>
</feature>
<gene>
    <name evidence="2" type="ORF">DRF57_19190</name>
</gene>
<dbReference type="EMBL" id="QNUF01000028">
    <property type="protein sequence ID" value="REC72374.1"/>
    <property type="molecule type" value="Genomic_DNA"/>
</dbReference>
<evidence type="ECO:0000313" key="2">
    <source>
        <dbReference type="EMBL" id="REC72374.1"/>
    </source>
</evidence>
<reference evidence="2 3" key="1">
    <citation type="journal article" date="2010" name="Syst. Appl. Microbiol.">
        <title>Four new species of Chryseobacterium from the rhizosphere of coastal sand dune plants, Chryseobacterium elymi sp. nov., Chryseobacterium hagamense sp. nov., Chryseobacterium lathyri sp. nov. and Chryseobacterium rhizosphaerae sp. nov.</title>
        <authorList>
            <person name="Cho S.H."/>
            <person name="Lee K.S."/>
            <person name="Shin D.S."/>
            <person name="Han J.H."/>
            <person name="Park K.S."/>
            <person name="Lee C.H."/>
            <person name="Park K.H."/>
            <person name="Kim S.B."/>
        </authorList>
    </citation>
    <scope>NUCLEOTIDE SEQUENCE [LARGE SCALE GENOMIC DNA]</scope>
    <source>
        <strain evidence="2 3">KCTC 22548</strain>
    </source>
</reference>
<comment type="caution">
    <text evidence="2">The sequence shown here is derived from an EMBL/GenBank/DDBJ whole genome shotgun (WGS) entry which is preliminary data.</text>
</comment>